<comment type="caution">
    <text evidence="1">The sequence shown here is derived from an EMBL/GenBank/DDBJ whole genome shotgun (WGS) entry which is preliminary data.</text>
</comment>
<evidence type="ECO:0000313" key="2">
    <source>
        <dbReference type="Proteomes" id="UP000282184"/>
    </source>
</evidence>
<dbReference type="EMBL" id="RXOF01000006">
    <property type="protein sequence ID" value="RTQ49640.1"/>
    <property type="molecule type" value="Genomic_DNA"/>
</dbReference>
<keyword evidence="2" id="KW-1185">Reference proteome</keyword>
<protein>
    <recommendedName>
        <fullName evidence="3">STAS/SEC14 domain-containing protein</fullName>
    </recommendedName>
</protein>
<organism evidence="1 2">
    <name type="scientific">Hymenobacter gummosus</name>
    <dbReference type="NCBI Taxonomy" id="1776032"/>
    <lineage>
        <taxon>Bacteria</taxon>
        <taxon>Pseudomonadati</taxon>
        <taxon>Bacteroidota</taxon>
        <taxon>Cytophagia</taxon>
        <taxon>Cytophagales</taxon>
        <taxon>Hymenobacteraceae</taxon>
        <taxon>Hymenobacter</taxon>
    </lineage>
</organism>
<sequence>MSDVVIRAESYGSLLFAPEVPCVITQWHGFANSQQFRSIMNDGLAWFEQQAERTWPLGWLADCRQMSAITPADQIWLETDWNPRAYAAGIRHISIVTSENIFGRIATQVYAANTEAQAHYTLEPVTSASLEEAKDWLQGRLQGR</sequence>
<reference evidence="1 2" key="1">
    <citation type="submission" date="2018-12" db="EMBL/GenBank/DDBJ databases">
        <title>Hymenobacter gummosus sp. nov., isolated from a spring.</title>
        <authorList>
            <person name="Nie L."/>
        </authorList>
    </citation>
    <scope>NUCLEOTIDE SEQUENCE [LARGE SCALE GENOMIC DNA]</scope>
    <source>
        <strain evidence="1 2">KCTC 52166</strain>
    </source>
</reference>
<gene>
    <name evidence="1" type="ORF">EJV47_12545</name>
</gene>
<dbReference type="RefSeq" id="WP_126693499.1">
    <property type="nucleotide sequence ID" value="NZ_RXOF01000006.1"/>
</dbReference>
<evidence type="ECO:0000313" key="1">
    <source>
        <dbReference type="EMBL" id="RTQ49640.1"/>
    </source>
</evidence>
<dbReference type="AlphaFoldDB" id="A0A431U2N9"/>
<dbReference type="OrthoDB" id="981162at2"/>
<dbReference type="Proteomes" id="UP000282184">
    <property type="component" value="Unassembled WGS sequence"/>
</dbReference>
<name>A0A431U2N9_9BACT</name>
<evidence type="ECO:0008006" key="3">
    <source>
        <dbReference type="Google" id="ProtNLM"/>
    </source>
</evidence>
<accession>A0A431U2N9</accession>
<proteinExistence type="predicted"/>